<gene>
    <name evidence="6" type="ORF">OCV88_12945</name>
</gene>
<dbReference type="RefSeq" id="WP_158425858.1">
    <property type="nucleotide sequence ID" value="NZ_JAOQJQ010000005.1"/>
</dbReference>
<dbReference type="PIRSF" id="PIRSF019574">
    <property type="entry name" value="Periplasmic_polyamine_BP"/>
    <property type="match status" value="1"/>
</dbReference>
<name>A0ABT2TLX3_9FIRM</name>
<dbReference type="PANTHER" id="PTHR30222:SF17">
    <property type="entry name" value="SPERMIDINE_PUTRESCINE-BINDING PERIPLASMIC PROTEIN"/>
    <property type="match status" value="1"/>
</dbReference>
<evidence type="ECO:0000256" key="3">
    <source>
        <dbReference type="ARBA" id="ARBA00022729"/>
    </source>
</evidence>
<dbReference type="InterPro" id="IPR001188">
    <property type="entry name" value="Sperm_putr-bd"/>
</dbReference>
<dbReference type="EMBL" id="JAOQJQ010000005">
    <property type="protein sequence ID" value="MCU6763222.1"/>
    <property type="molecule type" value="Genomic_DNA"/>
</dbReference>
<evidence type="ECO:0000256" key="2">
    <source>
        <dbReference type="ARBA" id="ARBA00022448"/>
    </source>
</evidence>
<dbReference type="PANTHER" id="PTHR30222">
    <property type="entry name" value="SPERMIDINE/PUTRESCINE-BINDING PERIPLASMIC PROTEIN"/>
    <property type="match status" value="1"/>
</dbReference>
<keyword evidence="2" id="KW-0813">Transport</keyword>
<sequence>MRRRLASVPVLLGAAAFLTAGASGCAGDTDVTGSAKETLTVFNYGEYMDPEVLDLFEEETGIAIEYEEALTPEEMYSKYSSGVIQYDLLCSTDYMIDKLIRDGEVQKVDFDSFEYSQNIGEEFWGFSTAFDPDNEYALPYFWGTIGILYDSTKVEVPHSWDALFNGSNAGEIIMQDSMRDSFMVALKALGYSINTSDEGELRKAQELLLKQKPDVQAYLVDAARDEVVAGNADMAIVYSGEAYLGREYNPDLQYVVPKEGTNIWMDSWVMTKECDNPQAAAKFLDFLCREDIAEMNFDYIYYSTPNQAVIDQMDEELRSDENIVPDTSKLTNSEVCVQSDADITELYNELWKEIKAE</sequence>
<dbReference type="InterPro" id="IPR006059">
    <property type="entry name" value="SBP"/>
</dbReference>
<dbReference type="CDD" id="cd13663">
    <property type="entry name" value="PBP2_PotD_PotF_like_2"/>
    <property type="match status" value="1"/>
</dbReference>
<proteinExistence type="predicted"/>
<organism evidence="6 7">
    <name type="scientific">Brotonthovivens ammoniilytica</name>
    <dbReference type="NCBI Taxonomy" id="2981725"/>
    <lineage>
        <taxon>Bacteria</taxon>
        <taxon>Bacillati</taxon>
        <taxon>Bacillota</taxon>
        <taxon>Clostridia</taxon>
        <taxon>Lachnospirales</taxon>
        <taxon>Lachnospiraceae</taxon>
        <taxon>Brotonthovivens</taxon>
    </lineage>
</organism>
<dbReference type="Gene3D" id="3.40.190.10">
    <property type="entry name" value="Periplasmic binding protein-like II"/>
    <property type="match status" value="2"/>
</dbReference>
<evidence type="ECO:0000256" key="4">
    <source>
        <dbReference type="ARBA" id="ARBA00022764"/>
    </source>
</evidence>
<comment type="subcellular location">
    <subcellularLocation>
        <location evidence="1">Periplasm</location>
    </subcellularLocation>
</comment>
<feature type="signal peptide" evidence="5">
    <location>
        <begin position="1"/>
        <end position="22"/>
    </location>
</feature>
<keyword evidence="4" id="KW-0574">Periplasm</keyword>
<dbReference type="PROSITE" id="PS51257">
    <property type="entry name" value="PROKAR_LIPOPROTEIN"/>
    <property type="match status" value="1"/>
</dbReference>
<feature type="chain" id="PRO_5046074768" evidence="5">
    <location>
        <begin position="23"/>
        <end position="357"/>
    </location>
</feature>
<evidence type="ECO:0000256" key="1">
    <source>
        <dbReference type="ARBA" id="ARBA00004418"/>
    </source>
</evidence>
<keyword evidence="3 5" id="KW-0732">Signal</keyword>
<dbReference type="SUPFAM" id="SSF53850">
    <property type="entry name" value="Periplasmic binding protein-like II"/>
    <property type="match status" value="1"/>
</dbReference>
<comment type="caution">
    <text evidence="6">The sequence shown here is derived from an EMBL/GenBank/DDBJ whole genome shotgun (WGS) entry which is preliminary data.</text>
</comment>
<dbReference type="PRINTS" id="PR00909">
    <property type="entry name" value="SPERMDNBNDNG"/>
</dbReference>
<accession>A0ABT2TLX3</accession>
<evidence type="ECO:0000313" key="7">
    <source>
        <dbReference type="Proteomes" id="UP001652442"/>
    </source>
</evidence>
<evidence type="ECO:0000256" key="5">
    <source>
        <dbReference type="SAM" id="SignalP"/>
    </source>
</evidence>
<dbReference type="Proteomes" id="UP001652442">
    <property type="component" value="Unassembled WGS sequence"/>
</dbReference>
<protein>
    <submittedName>
        <fullName evidence="6">ABC transporter substrate-binding protein</fullName>
    </submittedName>
</protein>
<evidence type="ECO:0000313" key="6">
    <source>
        <dbReference type="EMBL" id="MCU6763222.1"/>
    </source>
</evidence>
<reference evidence="6 7" key="1">
    <citation type="journal article" date="2021" name="ISME Commun">
        <title>Automated analysis of genomic sequences facilitates high-throughput and comprehensive description of bacteria.</title>
        <authorList>
            <person name="Hitch T.C.A."/>
        </authorList>
    </citation>
    <scope>NUCLEOTIDE SEQUENCE [LARGE SCALE GENOMIC DNA]</scope>
    <source>
        <strain evidence="6 7">Sanger_109</strain>
    </source>
</reference>
<dbReference type="Pfam" id="PF13416">
    <property type="entry name" value="SBP_bac_8"/>
    <property type="match status" value="1"/>
</dbReference>
<keyword evidence="7" id="KW-1185">Reference proteome</keyword>